<evidence type="ECO:0000259" key="1">
    <source>
        <dbReference type="PROSITE" id="PS51186"/>
    </source>
</evidence>
<gene>
    <name evidence="2" type="ORF">A1356_00250</name>
</gene>
<organism evidence="2 3">
    <name type="scientific">Methylomonas koyamae</name>
    <dbReference type="NCBI Taxonomy" id="702114"/>
    <lineage>
        <taxon>Bacteria</taxon>
        <taxon>Pseudomonadati</taxon>
        <taxon>Pseudomonadota</taxon>
        <taxon>Gammaproteobacteria</taxon>
        <taxon>Methylococcales</taxon>
        <taxon>Methylococcaceae</taxon>
        <taxon>Methylomonas</taxon>
    </lineage>
</organism>
<comment type="caution">
    <text evidence="2">The sequence shown here is derived from an EMBL/GenBank/DDBJ whole genome shotgun (WGS) entry which is preliminary data.</text>
</comment>
<keyword evidence="3" id="KW-1185">Reference proteome</keyword>
<dbReference type="Gene3D" id="3.40.630.30">
    <property type="match status" value="1"/>
</dbReference>
<accession>A0AA91DED3</accession>
<sequence length="387" mass="44092">MPEAIAAGLRLERLVCHKLQESPMSETVTDTADPFQFRTLQPEDIGECIRIAIENFDEFRDHPQYISQWFERRIVHNPWQSSLPGPGVGVWHGSRLIGFRAMFAQPWWLNEKSTTLAFGANTCIDSAYRGKGLATALIKFSCGLSAINGSVTAGVITQKSFGACGFVKIGGESNDFFRLRIGYRGSWEKRVGKTMGRILGGVFDLGLSWRDRKLYRREFVLEETGHCGAEFDSLWERAKTEYPSCLERSGRYLNWRLFEFPTCPLQLLALRDSNGELRAYAIWHRQSFADSISMAVLRDVFYLPQDEPAIRGLLYHVFAYWRKNGISWGNLEVATPRLTALFKELGYEALGSHGNRYQIYSNPPLPDAVLSEWYRSGIDGDYFDHPL</sequence>
<reference evidence="2 3" key="1">
    <citation type="submission" date="2016-03" db="EMBL/GenBank/DDBJ databases">
        <authorList>
            <person name="Heylen K."/>
            <person name="De Vos P."/>
            <person name="Vekeman B."/>
        </authorList>
    </citation>
    <scope>NUCLEOTIDE SEQUENCE [LARGE SCALE GENOMIC DNA]</scope>
    <source>
        <strain evidence="2 3">R-49807</strain>
    </source>
</reference>
<proteinExistence type="predicted"/>
<dbReference type="InterPro" id="IPR016181">
    <property type="entry name" value="Acyl_CoA_acyltransferase"/>
</dbReference>
<dbReference type="Proteomes" id="UP000077734">
    <property type="component" value="Unassembled WGS sequence"/>
</dbReference>
<name>A0AA91DED3_9GAMM</name>
<dbReference type="GO" id="GO:0016747">
    <property type="term" value="F:acyltransferase activity, transferring groups other than amino-acyl groups"/>
    <property type="evidence" value="ECO:0007669"/>
    <property type="project" value="InterPro"/>
</dbReference>
<dbReference type="EMBL" id="LUUL01000058">
    <property type="protein sequence ID" value="OAI28285.1"/>
    <property type="molecule type" value="Genomic_DNA"/>
</dbReference>
<evidence type="ECO:0000313" key="2">
    <source>
        <dbReference type="EMBL" id="OAI28285.1"/>
    </source>
</evidence>
<feature type="domain" description="N-acetyltransferase" evidence="1">
    <location>
        <begin position="35"/>
        <end position="196"/>
    </location>
</feature>
<dbReference type="SUPFAM" id="SSF55729">
    <property type="entry name" value="Acyl-CoA N-acyltransferases (Nat)"/>
    <property type="match status" value="1"/>
</dbReference>
<protein>
    <recommendedName>
        <fullName evidence="1">N-acetyltransferase domain-containing protein</fullName>
    </recommendedName>
</protein>
<evidence type="ECO:0000313" key="3">
    <source>
        <dbReference type="Proteomes" id="UP000077734"/>
    </source>
</evidence>
<dbReference type="InterPro" id="IPR000182">
    <property type="entry name" value="GNAT_dom"/>
</dbReference>
<dbReference type="AlphaFoldDB" id="A0AA91DED3"/>
<dbReference type="PROSITE" id="PS51186">
    <property type="entry name" value="GNAT"/>
    <property type="match status" value="1"/>
</dbReference>